<dbReference type="InterPro" id="IPR036390">
    <property type="entry name" value="WH_DNA-bd_sf"/>
</dbReference>
<dbReference type="SUPFAM" id="SSF100950">
    <property type="entry name" value="NagB/RpiA/CoA transferase-like"/>
    <property type="match status" value="1"/>
</dbReference>
<dbReference type="PROSITE" id="PS51000">
    <property type="entry name" value="HTH_DEOR_2"/>
    <property type="match status" value="1"/>
</dbReference>
<evidence type="ECO:0000313" key="5">
    <source>
        <dbReference type="Proteomes" id="UP000824263"/>
    </source>
</evidence>
<accession>A0A9D1UCH3</accession>
<keyword evidence="1" id="KW-0805">Transcription regulation</keyword>
<comment type="caution">
    <text evidence="4">The sequence shown here is derived from an EMBL/GenBank/DDBJ whole genome shotgun (WGS) entry which is preliminary data.</text>
</comment>
<gene>
    <name evidence="4" type="ORF">H9873_00675</name>
</gene>
<dbReference type="PANTHER" id="PTHR30363:SF44">
    <property type="entry name" value="AGA OPERON TRANSCRIPTIONAL REPRESSOR-RELATED"/>
    <property type="match status" value="1"/>
</dbReference>
<dbReference type="GO" id="GO:0003700">
    <property type="term" value="F:DNA-binding transcription factor activity"/>
    <property type="evidence" value="ECO:0007669"/>
    <property type="project" value="InterPro"/>
</dbReference>
<protein>
    <submittedName>
        <fullName evidence="4">DeoR/GlpR family DNA-binding transcription regulator</fullName>
    </submittedName>
</protein>
<evidence type="ECO:0000259" key="3">
    <source>
        <dbReference type="PROSITE" id="PS51000"/>
    </source>
</evidence>
<dbReference type="Pfam" id="PF00455">
    <property type="entry name" value="DeoRC"/>
    <property type="match status" value="1"/>
</dbReference>
<dbReference type="InterPro" id="IPR036388">
    <property type="entry name" value="WH-like_DNA-bd_sf"/>
</dbReference>
<dbReference type="Gene3D" id="1.10.10.10">
    <property type="entry name" value="Winged helix-like DNA-binding domain superfamily/Winged helix DNA-binding domain"/>
    <property type="match status" value="1"/>
</dbReference>
<reference evidence="4" key="1">
    <citation type="journal article" date="2021" name="PeerJ">
        <title>Extensive microbial diversity within the chicken gut microbiome revealed by metagenomics and culture.</title>
        <authorList>
            <person name="Gilroy R."/>
            <person name="Ravi A."/>
            <person name="Getino M."/>
            <person name="Pursley I."/>
            <person name="Horton D.L."/>
            <person name="Alikhan N.F."/>
            <person name="Baker D."/>
            <person name="Gharbi K."/>
            <person name="Hall N."/>
            <person name="Watson M."/>
            <person name="Adriaenssens E.M."/>
            <person name="Foster-Nyarko E."/>
            <person name="Jarju S."/>
            <person name="Secka A."/>
            <person name="Antonio M."/>
            <person name="Oren A."/>
            <person name="Chaudhuri R.R."/>
            <person name="La Ragione R."/>
            <person name="Hildebrand F."/>
            <person name="Pallen M.J."/>
        </authorList>
    </citation>
    <scope>NUCLEOTIDE SEQUENCE</scope>
    <source>
        <strain evidence="4">ChiSxjej1B13-11762</strain>
    </source>
</reference>
<evidence type="ECO:0000256" key="2">
    <source>
        <dbReference type="ARBA" id="ARBA00023163"/>
    </source>
</evidence>
<dbReference type="SUPFAM" id="SSF46785">
    <property type="entry name" value="Winged helix' DNA-binding domain"/>
    <property type="match status" value="1"/>
</dbReference>
<evidence type="ECO:0000313" key="4">
    <source>
        <dbReference type="EMBL" id="HIW82829.1"/>
    </source>
</evidence>
<dbReference type="SMART" id="SM01134">
    <property type="entry name" value="DeoRC"/>
    <property type="match status" value="1"/>
</dbReference>
<dbReference type="InterPro" id="IPR050313">
    <property type="entry name" value="Carb_Metab_HTH_regulators"/>
</dbReference>
<dbReference type="EMBL" id="DXGF01000014">
    <property type="protein sequence ID" value="HIW82829.1"/>
    <property type="molecule type" value="Genomic_DNA"/>
</dbReference>
<evidence type="ECO:0000256" key="1">
    <source>
        <dbReference type="ARBA" id="ARBA00023015"/>
    </source>
</evidence>
<feature type="domain" description="HTH deoR-type" evidence="3">
    <location>
        <begin position="1"/>
        <end position="55"/>
    </location>
</feature>
<dbReference type="GO" id="GO:0003677">
    <property type="term" value="F:DNA binding"/>
    <property type="evidence" value="ECO:0007669"/>
    <property type="project" value="UniProtKB-KW"/>
</dbReference>
<name>A0A9D1UCH3_9FIRM</name>
<keyword evidence="2" id="KW-0804">Transcription</keyword>
<dbReference type="PRINTS" id="PR00037">
    <property type="entry name" value="HTHLACR"/>
</dbReference>
<dbReference type="InterPro" id="IPR037171">
    <property type="entry name" value="NagB/RpiA_transferase-like"/>
</dbReference>
<dbReference type="Proteomes" id="UP000824263">
    <property type="component" value="Unassembled WGS sequence"/>
</dbReference>
<keyword evidence="4" id="KW-0238">DNA-binding</keyword>
<proteinExistence type="predicted"/>
<dbReference type="Pfam" id="PF08220">
    <property type="entry name" value="HTH_DeoR"/>
    <property type="match status" value="1"/>
</dbReference>
<dbReference type="InterPro" id="IPR014036">
    <property type="entry name" value="DeoR-like_C"/>
</dbReference>
<organism evidence="4 5">
    <name type="scientific">Candidatus Dorea gallistercoris</name>
    <dbReference type="NCBI Taxonomy" id="2838542"/>
    <lineage>
        <taxon>Bacteria</taxon>
        <taxon>Bacillati</taxon>
        <taxon>Bacillota</taxon>
        <taxon>Clostridia</taxon>
        <taxon>Lachnospirales</taxon>
        <taxon>Lachnospiraceae</taxon>
        <taxon>Dorea</taxon>
    </lineage>
</organism>
<dbReference type="PANTHER" id="PTHR30363">
    <property type="entry name" value="HTH-TYPE TRANSCRIPTIONAL REGULATOR SRLR-RELATED"/>
    <property type="match status" value="1"/>
</dbReference>
<sequence length="250" mass="27599">RNRNEQLIDYIEQNDTVTISELTDHFQLSPSTVRRALEQLEKDGLVIRTHGGVKSLQIDKQLSLKISPNVNNLAAKNKIALTARKLVKNGDVLAIGCGSTTLFFAKSLHTAKDLTVITDSVYVAVELMENKNIEVYLSGGFVHGTSGAVFSAQFGNLFQSSLVDKVFLGADGISMASKSITAMAHLTEAERTLLTCGDKVYILADNSKFDKKTVIERLATFHEFDYLVTDKKPSDQIIEKLKNSNVQLIY</sequence>
<feature type="non-terminal residue" evidence="4">
    <location>
        <position position="1"/>
    </location>
</feature>
<dbReference type="SMART" id="SM00420">
    <property type="entry name" value="HTH_DEOR"/>
    <property type="match status" value="1"/>
</dbReference>
<reference evidence="4" key="2">
    <citation type="submission" date="2021-04" db="EMBL/GenBank/DDBJ databases">
        <authorList>
            <person name="Gilroy R."/>
        </authorList>
    </citation>
    <scope>NUCLEOTIDE SEQUENCE</scope>
    <source>
        <strain evidence="4">ChiSxjej1B13-11762</strain>
    </source>
</reference>
<dbReference type="AlphaFoldDB" id="A0A9D1UCH3"/>
<dbReference type="InterPro" id="IPR001034">
    <property type="entry name" value="DeoR_HTH"/>
</dbReference>
<dbReference type="Gene3D" id="3.40.50.1360">
    <property type="match status" value="1"/>
</dbReference>